<dbReference type="Proteomes" id="UP000095767">
    <property type="component" value="Unassembled WGS sequence"/>
</dbReference>
<dbReference type="AlphaFoldDB" id="A0A1E5VB93"/>
<protein>
    <submittedName>
        <fullName evidence="2">Uncharacterized protein</fullName>
    </submittedName>
</protein>
<sequence>MWTISAKAFLFFYRLLCGRRSQVYPKTMCTTREGEGLYII</sequence>
<evidence type="ECO:0000313" key="2">
    <source>
        <dbReference type="EMBL" id="OEL22422.1"/>
    </source>
</evidence>
<proteinExistence type="predicted"/>
<evidence type="ECO:0000256" key="1">
    <source>
        <dbReference type="SAM" id="SignalP"/>
    </source>
</evidence>
<feature type="signal peptide" evidence="1">
    <location>
        <begin position="1"/>
        <end position="18"/>
    </location>
</feature>
<organism evidence="2 3">
    <name type="scientific">Dichanthelium oligosanthes</name>
    <dbReference type="NCBI Taxonomy" id="888268"/>
    <lineage>
        <taxon>Eukaryota</taxon>
        <taxon>Viridiplantae</taxon>
        <taxon>Streptophyta</taxon>
        <taxon>Embryophyta</taxon>
        <taxon>Tracheophyta</taxon>
        <taxon>Spermatophyta</taxon>
        <taxon>Magnoliopsida</taxon>
        <taxon>Liliopsida</taxon>
        <taxon>Poales</taxon>
        <taxon>Poaceae</taxon>
        <taxon>PACMAD clade</taxon>
        <taxon>Panicoideae</taxon>
        <taxon>Panicodae</taxon>
        <taxon>Paniceae</taxon>
        <taxon>Dichantheliinae</taxon>
        <taxon>Dichanthelium</taxon>
    </lineage>
</organism>
<evidence type="ECO:0000313" key="3">
    <source>
        <dbReference type="Proteomes" id="UP000095767"/>
    </source>
</evidence>
<dbReference type="EMBL" id="LWDX02045405">
    <property type="protein sequence ID" value="OEL22422.1"/>
    <property type="molecule type" value="Genomic_DNA"/>
</dbReference>
<keyword evidence="1" id="KW-0732">Signal</keyword>
<feature type="chain" id="PRO_5009187991" evidence="1">
    <location>
        <begin position="19"/>
        <end position="40"/>
    </location>
</feature>
<name>A0A1E5VB93_9POAL</name>
<keyword evidence="3" id="KW-1185">Reference proteome</keyword>
<accession>A0A1E5VB93</accession>
<gene>
    <name evidence="2" type="ORF">BAE44_0016560</name>
</gene>
<comment type="caution">
    <text evidence="2">The sequence shown here is derived from an EMBL/GenBank/DDBJ whole genome shotgun (WGS) entry which is preliminary data.</text>
</comment>
<reference evidence="2 3" key="1">
    <citation type="submission" date="2016-09" db="EMBL/GenBank/DDBJ databases">
        <title>The draft genome of Dichanthelium oligosanthes: A C3 panicoid grass species.</title>
        <authorList>
            <person name="Studer A.J."/>
            <person name="Schnable J.C."/>
            <person name="Brutnell T.P."/>
        </authorList>
    </citation>
    <scope>NUCLEOTIDE SEQUENCE [LARGE SCALE GENOMIC DNA]</scope>
    <source>
        <strain evidence="3">cv. Kellogg 1175</strain>
        <tissue evidence="2">Leaf</tissue>
    </source>
</reference>